<dbReference type="Proteomes" id="UP000230093">
    <property type="component" value="Unassembled WGS sequence"/>
</dbReference>
<evidence type="ECO:0000313" key="3">
    <source>
        <dbReference type="EMBL" id="PIS09253.1"/>
    </source>
</evidence>
<feature type="domain" description="Putative zinc ribbon" evidence="2">
    <location>
        <begin position="8"/>
        <end position="80"/>
    </location>
</feature>
<feature type="compositionally biased region" description="Basic and acidic residues" evidence="1">
    <location>
        <begin position="63"/>
        <end position="73"/>
    </location>
</feature>
<evidence type="ECO:0000256" key="1">
    <source>
        <dbReference type="SAM" id="MobiDB-lite"/>
    </source>
</evidence>
<protein>
    <recommendedName>
        <fullName evidence="2">Putative zinc ribbon domain-containing protein</fullName>
    </recommendedName>
</protein>
<proteinExistence type="predicted"/>
<dbReference type="InterPro" id="IPR025868">
    <property type="entry name" value="Zn_ribbon_dom_put"/>
</dbReference>
<organism evidence="3 4">
    <name type="scientific">Candidatus Beckwithbacteria bacterium CG10_big_fil_rev_8_21_14_0_10_34_10</name>
    <dbReference type="NCBI Taxonomy" id="1974495"/>
    <lineage>
        <taxon>Bacteria</taxon>
        <taxon>Candidatus Beckwithiibacteriota</taxon>
    </lineage>
</organism>
<feature type="region of interest" description="Disordered" evidence="1">
    <location>
        <begin position="63"/>
        <end position="86"/>
    </location>
</feature>
<dbReference type="Pfam" id="PF12674">
    <property type="entry name" value="Zn_ribbon_2"/>
    <property type="match status" value="1"/>
</dbReference>
<gene>
    <name evidence="3" type="ORF">COT75_02520</name>
</gene>
<name>A0A2H0W9B9_9BACT</name>
<feature type="region of interest" description="Disordered" evidence="1">
    <location>
        <begin position="1"/>
        <end position="21"/>
    </location>
</feature>
<sequence length="86" mass="10108">MDQTTKQMCESCGMPTDDKTSSKFDTRYCIYCQDQNTRVLKSKKEVREGSIQAAMRLMNKSRKEAEKMADEMMSKLPRWQTQKRIS</sequence>
<evidence type="ECO:0000259" key="2">
    <source>
        <dbReference type="Pfam" id="PF12674"/>
    </source>
</evidence>
<reference evidence="4" key="1">
    <citation type="submission" date="2017-09" db="EMBL/GenBank/DDBJ databases">
        <title>Depth-based differentiation of microbial function through sediment-hosted aquifers and enrichment of novel symbionts in the deep terrestrial subsurface.</title>
        <authorList>
            <person name="Probst A.J."/>
            <person name="Ladd B."/>
            <person name="Jarett J.K."/>
            <person name="Geller-Mcgrath D.E."/>
            <person name="Sieber C.M.K."/>
            <person name="Emerson J.B."/>
            <person name="Anantharaman K."/>
            <person name="Thomas B.C."/>
            <person name="Malmstrom R."/>
            <person name="Stieglmeier M."/>
            <person name="Klingl A."/>
            <person name="Woyke T."/>
            <person name="Ryan C.M."/>
            <person name="Banfield J.F."/>
        </authorList>
    </citation>
    <scope>NUCLEOTIDE SEQUENCE [LARGE SCALE GENOMIC DNA]</scope>
</reference>
<dbReference type="EMBL" id="PEZT01000014">
    <property type="protein sequence ID" value="PIS09253.1"/>
    <property type="molecule type" value="Genomic_DNA"/>
</dbReference>
<dbReference type="AlphaFoldDB" id="A0A2H0W9B9"/>
<accession>A0A2H0W9B9</accession>
<evidence type="ECO:0000313" key="4">
    <source>
        <dbReference type="Proteomes" id="UP000230093"/>
    </source>
</evidence>
<comment type="caution">
    <text evidence="3">The sequence shown here is derived from an EMBL/GenBank/DDBJ whole genome shotgun (WGS) entry which is preliminary data.</text>
</comment>